<dbReference type="InterPro" id="IPR035923">
    <property type="entry name" value="TT1751-like_sf"/>
</dbReference>
<dbReference type="Pfam" id="PF03625">
    <property type="entry name" value="DUF302"/>
    <property type="match status" value="1"/>
</dbReference>
<dbReference type="PANTHER" id="PTHR38342:SF1">
    <property type="entry name" value="SLR5037 PROTEIN"/>
    <property type="match status" value="1"/>
</dbReference>
<dbReference type="Proteomes" id="UP000732298">
    <property type="component" value="Unassembled WGS sequence"/>
</dbReference>
<dbReference type="CDD" id="cd14797">
    <property type="entry name" value="DUF302"/>
    <property type="match status" value="1"/>
</dbReference>
<feature type="domain" description="DUF302" evidence="1">
    <location>
        <begin position="39"/>
        <end position="99"/>
    </location>
</feature>
<evidence type="ECO:0000313" key="2">
    <source>
        <dbReference type="EMBL" id="MBI4210283.1"/>
    </source>
</evidence>
<reference evidence="2" key="1">
    <citation type="submission" date="2020-07" db="EMBL/GenBank/DDBJ databases">
        <title>Huge and variable diversity of episymbiotic CPR bacteria and DPANN archaea in groundwater ecosystems.</title>
        <authorList>
            <person name="He C.Y."/>
            <person name="Keren R."/>
            <person name="Whittaker M."/>
            <person name="Farag I.F."/>
            <person name="Doudna J."/>
            <person name="Cate J.H.D."/>
            <person name="Banfield J.F."/>
        </authorList>
    </citation>
    <scope>NUCLEOTIDE SEQUENCE</scope>
    <source>
        <strain evidence="2">NC_groundwater_1296_Ag_S-0.2um_52_80</strain>
    </source>
</reference>
<organism evidence="2 3">
    <name type="scientific">Candidatus Iainarchaeum sp</name>
    <dbReference type="NCBI Taxonomy" id="3101447"/>
    <lineage>
        <taxon>Archaea</taxon>
        <taxon>Candidatus Iainarchaeota</taxon>
        <taxon>Candidatus Iainarchaeia</taxon>
        <taxon>Candidatus Iainarchaeales</taxon>
        <taxon>Candidatus Iainarchaeaceae</taxon>
        <taxon>Candidatus Iainarchaeum</taxon>
    </lineage>
</organism>
<evidence type="ECO:0000259" key="1">
    <source>
        <dbReference type="Pfam" id="PF03625"/>
    </source>
</evidence>
<dbReference type="SUPFAM" id="SSF103247">
    <property type="entry name" value="TT1751-like"/>
    <property type="match status" value="1"/>
</dbReference>
<dbReference type="PANTHER" id="PTHR38342">
    <property type="entry name" value="SLR5037 PROTEIN"/>
    <property type="match status" value="1"/>
</dbReference>
<protein>
    <submittedName>
        <fullName evidence="2">DUF302 domain-containing protein</fullName>
    </submittedName>
</protein>
<name>A0A8T3YJ45_9ARCH</name>
<sequence length="131" mass="14223">MNAADFMHVAQTTKAFDDAVVSVLKAVEKKGWALFGVYDVKERLAAKGFAQQPLKIIEICSARHANGFLGKNRLSSLCMPCRINVLQENHAVKIVAMRPAMVSAFFPEIGESGSAEAEKDIKEIITGVAKS</sequence>
<comment type="caution">
    <text evidence="2">The sequence shown here is derived from an EMBL/GenBank/DDBJ whole genome shotgun (WGS) entry which is preliminary data.</text>
</comment>
<gene>
    <name evidence="2" type="ORF">HY544_02130</name>
</gene>
<dbReference type="InterPro" id="IPR005180">
    <property type="entry name" value="DUF302"/>
</dbReference>
<dbReference type="Gene3D" id="3.30.310.70">
    <property type="entry name" value="TT1751-like domain"/>
    <property type="match status" value="1"/>
</dbReference>
<accession>A0A8T3YJ45</accession>
<evidence type="ECO:0000313" key="3">
    <source>
        <dbReference type="Proteomes" id="UP000732298"/>
    </source>
</evidence>
<proteinExistence type="predicted"/>
<dbReference type="AlphaFoldDB" id="A0A8T3YJ45"/>
<dbReference type="EMBL" id="JACQPB010000025">
    <property type="protein sequence ID" value="MBI4210283.1"/>
    <property type="molecule type" value="Genomic_DNA"/>
</dbReference>